<evidence type="ECO:0000313" key="3">
    <source>
        <dbReference type="Proteomes" id="UP000243073"/>
    </source>
</evidence>
<dbReference type="OrthoDB" id="9800666at2"/>
<dbReference type="InterPro" id="IPR005297">
    <property type="entry name" value="Lipoprotein_repeat"/>
</dbReference>
<organism evidence="2 3">
    <name type="scientific">Oceanisphaera psychrotolerans</name>
    <dbReference type="NCBI Taxonomy" id="1414654"/>
    <lineage>
        <taxon>Bacteria</taxon>
        <taxon>Pseudomonadati</taxon>
        <taxon>Pseudomonadota</taxon>
        <taxon>Gammaproteobacteria</taxon>
        <taxon>Aeromonadales</taxon>
        <taxon>Aeromonadaceae</taxon>
        <taxon>Oceanisphaera</taxon>
    </lineage>
</organism>
<dbReference type="GO" id="GO:0043448">
    <property type="term" value="P:alkane catabolic process"/>
    <property type="evidence" value="ECO:0007669"/>
    <property type="project" value="TreeGrafter"/>
</dbReference>
<keyword evidence="3" id="KW-1185">Reference proteome</keyword>
<keyword evidence="1" id="KW-0732">Signal</keyword>
<accession>A0A1J4QEH8</accession>
<dbReference type="RefSeq" id="WP_071471984.1">
    <property type="nucleotide sequence ID" value="NZ_MDKE01000011.1"/>
</dbReference>
<name>A0A1J4QEH8_9GAMM</name>
<dbReference type="InterPro" id="IPR014558">
    <property type="entry name" value="UCP029720"/>
</dbReference>
<protein>
    <recommendedName>
        <fullName evidence="4">Lipoprotein</fullName>
    </recommendedName>
</protein>
<evidence type="ECO:0000256" key="1">
    <source>
        <dbReference type="SAM" id="SignalP"/>
    </source>
</evidence>
<comment type="caution">
    <text evidence="2">The sequence shown here is derived from an EMBL/GenBank/DDBJ whole genome shotgun (WGS) entry which is preliminary data.</text>
</comment>
<dbReference type="PANTHER" id="PTHR39335">
    <property type="entry name" value="BLL4220 PROTEIN"/>
    <property type="match status" value="1"/>
</dbReference>
<dbReference type="PANTHER" id="PTHR39335:SF1">
    <property type="entry name" value="BLL4220 PROTEIN"/>
    <property type="match status" value="1"/>
</dbReference>
<proteinExistence type="predicted"/>
<feature type="signal peptide" evidence="1">
    <location>
        <begin position="1"/>
        <end position="19"/>
    </location>
</feature>
<evidence type="ECO:0000313" key="2">
    <source>
        <dbReference type="EMBL" id="OIN12209.1"/>
    </source>
</evidence>
<dbReference type="PIRSF" id="PIRSF029720">
    <property type="entry name" value="UCP029720"/>
    <property type="match status" value="1"/>
</dbReference>
<dbReference type="EMBL" id="MDKE01000011">
    <property type="protein sequence ID" value="OIN12209.1"/>
    <property type="molecule type" value="Genomic_DNA"/>
</dbReference>
<evidence type="ECO:0008006" key="4">
    <source>
        <dbReference type="Google" id="ProtNLM"/>
    </source>
</evidence>
<dbReference type="Pfam" id="PF03640">
    <property type="entry name" value="Lipoprotein_15"/>
    <property type="match status" value="2"/>
</dbReference>
<dbReference type="AlphaFoldDB" id="A0A1J4QEH8"/>
<dbReference type="Proteomes" id="UP000243073">
    <property type="component" value="Unassembled WGS sequence"/>
</dbReference>
<feature type="chain" id="PRO_5009632345" description="Lipoprotein" evidence="1">
    <location>
        <begin position="20"/>
        <end position="122"/>
    </location>
</feature>
<reference evidence="2 3" key="1">
    <citation type="submission" date="2016-07" db="EMBL/GenBank/DDBJ databases">
        <title>Draft Genome Sequence of Oceanisphaera psychrotolerans, isolated from coastal sediment samples.</title>
        <authorList>
            <person name="Zhuo S."/>
            <person name="Ruan Z."/>
        </authorList>
    </citation>
    <scope>NUCLEOTIDE SEQUENCE [LARGE SCALE GENOMIC DNA]</scope>
    <source>
        <strain evidence="2 3">LAM-WHM-ZC</strain>
    </source>
</reference>
<sequence length="122" mass="13343">MFNKVLLGFPLIFSLQALAAPVQMADSPEGEILTNTVGMSLYVFDKDKAGISNCNGTCADNWPPLAATSDDETDGDYGIVIRADGSLQWSYKDQPLYLWKEDKLPGDISGDGKFDVWHLAKP</sequence>
<gene>
    <name evidence="2" type="ORF">BFR47_00445</name>
</gene>